<organism evidence="1">
    <name type="scientific">marine metagenome</name>
    <dbReference type="NCBI Taxonomy" id="408172"/>
    <lineage>
        <taxon>unclassified sequences</taxon>
        <taxon>metagenomes</taxon>
        <taxon>ecological metagenomes</taxon>
    </lineage>
</organism>
<protein>
    <recommendedName>
        <fullName evidence="2">Lipoprotein</fullName>
    </recommendedName>
</protein>
<reference evidence="1" key="1">
    <citation type="submission" date="2018-05" db="EMBL/GenBank/DDBJ databases">
        <authorList>
            <person name="Lanie J.A."/>
            <person name="Ng W.-L."/>
            <person name="Kazmierczak K.M."/>
            <person name="Andrzejewski T.M."/>
            <person name="Davidsen T.M."/>
            <person name="Wayne K.J."/>
            <person name="Tettelin H."/>
            <person name="Glass J.I."/>
            <person name="Rusch D."/>
            <person name="Podicherti R."/>
            <person name="Tsui H.-C.T."/>
            <person name="Winkler M.E."/>
        </authorList>
    </citation>
    <scope>NUCLEOTIDE SEQUENCE</scope>
</reference>
<name>A0A382HVC9_9ZZZZ</name>
<evidence type="ECO:0008006" key="2">
    <source>
        <dbReference type="Google" id="ProtNLM"/>
    </source>
</evidence>
<feature type="non-terminal residue" evidence="1">
    <location>
        <position position="234"/>
    </location>
</feature>
<gene>
    <name evidence="1" type="ORF">METZ01_LOCUS243731</name>
</gene>
<evidence type="ECO:0000313" key="1">
    <source>
        <dbReference type="EMBL" id="SVB90877.1"/>
    </source>
</evidence>
<feature type="non-terminal residue" evidence="1">
    <location>
        <position position="1"/>
    </location>
</feature>
<accession>A0A382HVC9</accession>
<dbReference type="EMBL" id="UINC01063341">
    <property type="protein sequence ID" value="SVB90877.1"/>
    <property type="molecule type" value="Genomic_DNA"/>
</dbReference>
<proteinExistence type="predicted"/>
<dbReference type="AlphaFoldDB" id="A0A382HVC9"/>
<sequence>MLSLKKIIILKVLILSFTSCSLVGEWAYSRLDSYLANYFFQYANFNKDQKSIINNIAKDFHYWHEVNEMPKYKKILESVKSLDEGVTHGEVEILYLNLFDSFKSSNNFFIPHIVTFSKNLNDSQVSQIDKHFLEIIEKRKRALKKSKTRNFKDQTLKYSIDGFKRIGISINEKQKININRHINLMEDIRIESINMQDSWNKKLIKILMLRENKDFEILLLEHLRLSGDFLDGEL</sequence>
<dbReference type="Pfam" id="PF19795">
    <property type="entry name" value="DUF6279"/>
    <property type="match status" value="1"/>
</dbReference>